<dbReference type="RefSeq" id="WP_273685954.1">
    <property type="nucleotide sequence ID" value="NZ_CP117411.1"/>
</dbReference>
<dbReference type="SUPFAM" id="SSF51556">
    <property type="entry name" value="Metallo-dependent hydrolases"/>
    <property type="match status" value="1"/>
</dbReference>
<dbReference type="InterPro" id="IPR050287">
    <property type="entry name" value="MTA/SAH_deaminase"/>
</dbReference>
<reference evidence="5 6" key="1">
    <citation type="submission" date="2023-02" db="EMBL/GenBank/DDBJ databases">
        <title>Genome sequence of Sphingomonas naphthae.</title>
        <authorList>
            <person name="Kim S."/>
            <person name="Heo J."/>
            <person name="Kwon S.-W."/>
        </authorList>
    </citation>
    <scope>NUCLEOTIDE SEQUENCE [LARGE SCALE GENOMIC DNA]</scope>
    <source>
        <strain evidence="5 6">KACC 18716</strain>
    </source>
</reference>
<evidence type="ECO:0000313" key="5">
    <source>
        <dbReference type="EMBL" id="WCT72006.1"/>
    </source>
</evidence>
<dbReference type="InterPro" id="IPR032466">
    <property type="entry name" value="Metal_Hydrolase"/>
</dbReference>
<name>A0ABY7TGB0_9SPHN</name>
<evidence type="ECO:0000256" key="2">
    <source>
        <dbReference type="ARBA" id="ARBA00022801"/>
    </source>
</evidence>
<protein>
    <submittedName>
        <fullName evidence="5">Amidohydrolase family protein</fullName>
    </submittedName>
</protein>
<evidence type="ECO:0000256" key="1">
    <source>
        <dbReference type="ARBA" id="ARBA00006745"/>
    </source>
</evidence>
<keyword evidence="3" id="KW-0732">Signal</keyword>
<dbReference type="Gene3D" id="2.30.40.10">
    <property type="entry name" value="Urease, subunit C, domain 1"/>
    <property type="match status" value="1"/>
</dbReference>
<keyword evidence="6" id="KW-1185">Reference proteome</keyword>
<organism evidence="5 6">
    <name type="scientific">Sphingomonas naphthae</name>
    <dbReference type="NCBI Taxonomy" id="1813468"/>
    <lineage>
        <taxon>Bacteria</taxon>
        <taxon>Pseudomonadati</taxon>
        <taxon>Pseudomonadota</taxon>
        <taxon>Alphaproteobacteria</taxon>
        <taxon>Sphingomonadales</taxon>
        <taxon>Sphingomonadaceae</taxon>
        <taxon>Sphingomonas</taxon>
    </lineage>
</organism>
<feature type="chain" id="PRO_5045779933" evidence="3">
    <location>
        <begin position="23"/>
        <end position="436"/>
    </location>
</feature>
<accession>A0ABY7TGB0</accession>
<dbReference type="EMBL" id="CP117411">
    <property type="protein sequence ID" value="WCT72006.1"/>
    <property type="molecule type" value="Genomic_DNA"/>
</dbReference>
<dbReference type="PANTHER" id="PTHR43794:SF11">
    <property type="entry name" value="AMIDOHYDROLASE-RELATED DOMAIN-CONTAINING PROTEIN"/>
    <property type="match status" value="1"/>
</dbReference>
<dbReference type="Gene3D" id="3.20.20.140">
    <property type="entry name" value="Metal-dependent hydrolases"/>
    <property type="match status" value="1"/>
</dbReference>
<evidence type="ECO:0000256" key="3">
    <source>
        <dbReference type="SAM" id="SignalP"/>
    </source>
</evidence>
<sequence>MKRALLLMATMTAIGFAAPAVAQTVAITGGTVALGDGSAPIPNGTVVFSNGRIVAAGAGVAAPAGATVIDATGKWVAAGIVAGPSELGLADAAGVAESNDAAARTSPFSAGLDVAATINPDAVAIGNERVGGVTRAIVAPRAVSSIFGGQGAVIDLGADAQPLTRAHAFQYVELGEDGGKLAGGSRPAAFAMFRDALTQAQDYRRNPAGFDGRGKDSLLKRADAQALLDMMDGKVPMMVHVERASDIRAVLGLTRDYPKLKLVLVGATEGWMVAREIAAAKVPVIASALADLPAAFENLAATESNVGRMTAAGIPVAISTIGVNDAAGEHILKQFAGNLVAIARVPGATGLDWGKAFASITSKPAEALAMGDELGSLRPGRRADVVIWSGDPLELASLPQAVWIDGVSQPMVSRQTRLRDRYITPQEGALPKAYSY</sequence>
<dbReference type="Proteomes" id="UP001220395">
    <property type="component" value="Chromosome"/>
</dbReference>
<dbReference type="Pfam" id="PF01979">
    <property type="entry name" value="Amidohydro_1"/>
    <property type="match status" value="1"/>
</dbReference>
<gene>
    <name evidence="5" type="ORF">PQ455_10130</name>
</gene>
<feature type="signal peptide" evidence="3">
    <location>
        <begin position="1"/>
        <end position="22"/>
    </location>
</feature>
<dbReference type="InterPro" id="IPR011059">
    <property type="entry name" value="Metal-dep_hydrolase_composite"/>
</dbReference>
<feature type="domain" description="Amidohydrolase-related" evidence="4">
    <location>
        <begin position="279"/>
        <end position="396"/>
    </location>
</feature>
<dbReference type="InterPro" id="IPR006680">
    <property type="entry name" value="Amidohydro-rel"/>
</dbReference>
<keyword evidence="2" id="KW-0378">Hydrolase</keyword>
<proteinExistence type="inferred from homology"/>
<evidence type="ECO:0000259" key="4">
    <source>
        <dbReference type="Pfam" id="PF01979"/>
    </source>
</evidence>
<evidence type="ECO:0000313" key="6">
    <source>
        <dbReference type="Proteomes" id="UP001220395"/>
    </source>
</evidence>
<dbReference type="PANTHER" id="PTHR43794">
    <property type="entry name" value="AMINOHYDROLASE SSNA-RELATED"/>
    <property type="match status" value="1"/>
</dbReference>
<comment type="similarity">
    <text evidence="1">Belongs to the metallo-dependent hydrolases superfamily. ATZ/TRZ family.</text>
</comment>
<dbReference type="SUPFAM" id="SSF51338">
    <property type="entry name" value="Composite domain of metallo-dependent hydrolases"/>
    <property type="match status" value="1"/>
</dbReference>